<keyword evidence="4" id="KW-0808">Transferase</keyword>
<organism evidence="11 12">
    <name type="scientific">Pseudoduganella dura</name>
    <dbReference type="NCBI Taxonomy" id="321982"/>
    <lineage>
        <taxon>Bacteria</taxon>
        <taxon>Pseudomonadati</taxon>
        <taxon>Pseudomonadota</taxon>
        <taxon>Betaproteobacteria</taxon>
        <taxon>Burkholderiales</taxon>
        <taxon>Oxalobacteraceae</taxon>
        <taxon>Telluria group</taxon>
        <taxon>Pseudoduganella</taxon>
    </lineage>
</organism>
<dbReference type="InterPro" id="IPR003010">
    <property type="entry name" value="C-N_Hydrolase"/>
</dbReference>
<dbReference type="EMBL" id="WNWM01000002">
    <property type="protein sequence ID" value="MUI13505.1"/>
    <property type="molecule type" value="Genomic_DNA"/>
</dbReference>
<keyword evidence="3" id="KW-1003">Cell membrane</keyword>
<evidence type="ECO:0000256" key="8">
    <source>
        <dbReference type="ARBA" id="ARBA00023315"/>
    </source>
</evidence>
<gene>
    <name evidence="11" type="ORF">GJV26_13690</name>
</gene>
<feature type="transmembrane region" description="Helical" evidence="9">
    <location>
        <begin position="108"/>
        <end position="127"/>
    </location>
</feature>
<dbReference type="Pfam" id="PF00795">
    <property type="entry name" value="CN_hydrolase"/>
    <property type="match status" value="1"/>
</dbReference>
<dbReference type="Proteomes" id="UP000431684">
    <property type="component" value="Unassembled WGS sequence"/>
</dbReference>
<dbReference type="RefSeq" id="WP_155709287.1">
    <property type="nucleotide sequence ID" value="NZ_BMWU01000001.1"/>
</dbReference>
<evidence type="ECO:0000256" key="7">
    <source>
        <dbReference type="ARBA" id="ARBA00023136"/>
    </source>
</evidence>
<evidence type="ECO:0000256" key="5">
    <source>
        <dbReference type="ARBA" id="ARBA00022692"/>
    </source>
</evidence>
<keyword evidence="7 9" id="KW-0472">Membrane</keyword>
<dbReference type="InterPro" id="IPR036526">
    <property type="entry name" value="C-N_Hydrolase_sf"/>
</dbReference>
<feature type="transmembrane region" description="Helical" evidence="9">
    <location>
        <begin position="78"/>
        <end position="96"/>
    </location>
</feature>
<proteinExistence type="inferred from homology"/>
<comment type="caution">
    <text evidence="11">The sequence shown here is derived from an EMBL/GenBank/DDBJ whole genome shotgun (WGS) entry which is preliminary data.</text>
</comment>
<dbReference type="Pfam" id="PF20154">
    <property type="entry name" value="LNT_N"/>
    <property type="match status" value="1"/>
</dbReference>
<evidence type="ECO:0000256" key="9">
    <source>
        <dbReference type="SAM" id="Phobius"/>
    </source>
</evidence>
<evidence type="ECO:0000256" key="1">
    <source>
        <dbReference type="ARBA" id="ARBA00004651"/>
    </source>
</evidence>
<dbReference type="GO" id="GO:0005886">
    <property type="term" value="C:plasma membrane"/>
    <property type="evidence" value="ECO:0007669"/>
    <property type="project" value="UniProtKB-SubCell"/>
</dbReference>
<comment type="similarity">
    <text evidence="2">Belongs to the CN hydrolase family. Apolipoprotein N-acyltransferase subfamily.</text>
</comment>
<dbReference type="AlphaFoldDB" id="A0A6I3XP52"/>
<evidence type="ECO:0000256" key="6">
    <source>
        <dbReference type="ARBA" id="ARBA00022989"/>
    </source>
</evidence>
<evidence type="ECO:0000313" key="12">
    <source>
        <dbReference type="Proteomes" id="UP000431684"/>
    </source>
</evidence>
<dbReference type="SUPFAM" id="SSF56317">
    <property type="entry name" value="Carbon-nitrogen hydrolase"/>
    <property type="match status" value="1"/>
</dbReference>
<keyword evidence="12" id="KW-1185">Reference proteome</keyword>
<keyword evidence="6 9" id="KW-1133">Transmembrane helix</keyword>
<dbReference type="PROSITE" id="PS50263">
    <property type="entry name" value="CN_HYDROLASE"/>
    <property type="match status" value="1"/>
</dbReference>
<dbReference type="GO" id="GO:0042158">
    <property type="term" value="P:lipoprotein biosynthetic process"/>
    <property type="evidence" value="ECO:0007669"/>
    <property type="project" value="InterPro"/>
</dbReference>
<reference evidence="11 12" key="1">
    <citation type="submission" date="2019-11" db="EMBL/GenBank/DDBJ databases">
        <title>Draft Genome Sequences of Six Type Strains of the Genus Massilia.</title>
        <authorList>
            <person name="Miess H."/>
            <person name="Frediansyah A."/>
            <person name="Goeker M."/>
            <person name="Gross H."/>
        </authorList>
    </citation>
    <scope>NUCLEOTIDE SEQUENCE [LARGE SCALE GENOMIC DNA]</scope>
    <source>
        <strain evidence="11 12">DSM 17513</strain>
    </source>
</reference>
<evidence type="ECO:0000256" key="3">
    <source>
        <dbReference type="ARBA" id="ARBA00022475"/>
    </source>
</evidence>
<dbReference type="PANTHER" id="PTHR38686:SF1">
    <property type="entry name" value="APOLIPOPROTEIN N-ACYLTRANSFERASE"/>
    <property type="match status" value="1"/>
</dbReference>
<comment type="subcellular location">
    <subcellularLocation>
        <location evidence="1">Cell membrane</location>
        <topology evidence="1">Multi-pass membrane protein</topology>
    </subcellularLocation>
</comment>
<sequence>MKRRLITSVALAVAGGIAMRLAFGLEPVWWLAWIAPAPVLIAALRSSTGAARGLALLAGLIASGGLFSYFSLVMPLPVAALVTVLLALAWVLVSLLARHVMLRTASAWSVLAYPLLWCAVDTLLATLHPDGNWGSLAYSQADFAPAVQVVSLTGVAGLVFAVALVPAVIALAAVRGWSAMKVPAGCTLALVAAIFAFGYVRIPAPAPIAGDRIGLAAIDDFIGPRVPEAQVERIWAQYERHVNALAAQGARIVVLPEKIAVVAPDAAARLSQRLGSLAARNRVWLVAGIGTDDNGRKHNLAWLFGPDGRRDASYVKHHMAPPEREFLPGTGYDVRPIGDTAYGLAICKDMHFAGMGRAYGRRHAQAMLVPAWDFNLDARYAARLSALRGVESGFAMVRAARDGLLTVTDAYGRVTAETRSAPLPGATLLATVPAARVDTLYARTGDWFGWLCTGAALLMLLQWRGLRHAGKEKPAGYA</sequence>
<accession>A0A6I3XP52</accession>
<evidence type="ECO:0000313" key="11">
    <source>
        <dbReference type="EMBL" id="MUI13505.1"/>
    </source>
</evidence>
<keyword evidence="8" id="KW-0012">Acyltransferase</keyword>
<evidence type="ECO:0000256" key="2">
    <source>
        <dbReference type="ARBA" id="ARBA00010065"/>
    </source>
</evidence>
<keyword evidence="5 9" id="KW-0812">Transmembrane</keyword>
<dbReference type="OrthoDB" id="9811121at2"/>
<protein>
    <recommendedName>
        <fullName evidence="10">CN hydrolase domain-containing protein</fullName>
    </recommendedName>
</protein>
<dbReference type="Gene3D" id="3.60.110.10">
    <property type="entry name" value="Carbon-nitrogen hydrolase"/>
    <property type="match status" value="1"/>
</dbReference>
<dbReference type="InterPro" id="IPR045378">
    <property type="entry name" value="LNT_N"/>
</dbReference>
<feature type="transmembrane region" description="Helical" evidence="9">
    <location>
        <begin position="28"/>
        <end position="46"/>
    </location>
</feature>
<dbReference type="GO" id="GO:0016410">
    <property type="term" value="F:N-acyltransferase activity"/>
    <property type="evidence" value="ECO:0007669"/>
    <property type="project" value="InterPro"/>
</dbReference>
<feature type="domain" description="CN hydrolase" evidence="10">
    <location>
        <begin position="213"/>
        <end position="434"/>
    </location>
</feature>
<dbReference type="PANTHER" id="PTHR38686">
    <property type="entry name" value="APOLIPOPROTEIN N-ACYLTRANSFERASE"/>
    <property type="match status" value="1"/>
</dbReference>
<name>A0A6I3XP52_9BURK</name>
<feature type="transmembrane region" description="Helical" evidence="9">
    <location>
        <begin position="184"/>
        <end position="202"/>
    </location>
</feature>
<dbReference type="InterPro" id="IPR004563">
    <property type="entry name" value="Apolipo_AcylTrfase"/>
</dbReference>
<feature type="transmembrane region" description="Helical" evidence="9">
    <location>
        <begin position="53"/>
        <end position="72"/>
    </location>
</feature>
<evidence type="ECO:0000259" key="10">
    <source>
        <dbReference type="PROSITE" id="PS50263"/>
    </source>
</evidence>
<feature type="transmembrane region" description="Helical" evidence="9">
    <location>
        <begin position="147"/>
        <end position="172"/>
    </location>
</feature>
<evidence type="ECO:0000256" key="4">
    <source>
        <dbReference type="ARBA" id="ARBA00022679"/>
    </source>
</evidence>